<evidence type="ECO:0000313" key="1">
    <source>
        <dbReference type="EMBL" id="UNK44632.1"/>
    </source>
</evidence>
<keyword evidence="2" id="KW-1185">Reference proteome</keyword>
<gene>
    <name evidence="1" type="ORF">MNQ99_11620</name>
</gene>
<organism evidence="1 2">
    <name type="scientific">Arthrobacter sulfonylureivorans</name>
    <dbReference type="NCBI Taxonomy" id="2486855"/>
    <lineage>
        <taxon>Bacteria</taxon>
        <taxon>Bacillati</taxon>
        <taxon>Actinomycetota</taxon>
        <taxon>Actinomycetes</taxon>
        <taxon>Micrococcales</taxon>
        <taxon>Micrococcaceae</taxon>
        <taxon>Arthrobacter</taxon>
    </lineage>
</organism>
<dbReference type="RefSeq" id="WP_241913058.1">
    <property type="nucleotide sequence ID" value="NZ_CP093326.1"/>
</dbReference>
<dbReference type="EMBL" id="CP093326">
    <property type="protein sequence ID" value="UNK44632.1"/>
    <property type="molecule type" value="Genomic_DNA"/>
</dbReference>
<dbReference type="Proteomes" id="UP000829069">
    <property type="component" value="Chromosome"/>
</dbReference>
<name>A0ABY3W5E0_9MICC</name>
<proteinExistence type="predicted"/>
<protein>
    <recommendedName>
        <fullName evidence="3">DUF559 domain-containing protein</fullName>
    </recommendedName>
</protein>
<dbReference type="Gene3D" id="3.40.960.10">
    <property type="entry name" value="VSR Endonuclease"/>
    <property type="match status" value="1"/>
</dbReference>
<reference evidence="1 2" key="1">
    <citation type="submission" date="2022-03" db="EMBL/GenBank/DDBJ databases">
        <title>Isotopic signatures of nitrous oxide derived from detoxification processes.</title>
        <authorList>
            <person name="Behrendt U."/>
            <person name="Buchen C."/>
            <person name="Well R."/>
            <person name="Ulrich A."/>
            <person name="Rohe L."/>
            <person name="Kolb S."/>
            <person name="Schloter M."/>
            <person name="Horn M.A."/>
            <person name="Augustin J."/>
        </authorList>
    </citation>
    <scope>NUCLEOTIDE SEQUENCE [LARGE SCALE GENOMIC DNA]</scope>
    <source>
        <strain evidence="1 2">S4-C24</strain>
    </source>
</reference>
<accession>A0ABY3W5E0</accession>
<evidence type="ECO:0008006" key="3">
    <source>
        <dbReference type="Google" id="ProtNLM"/>
    </source>
</evidence>
<evidence type="ECO:0000313" key="2">
    <source>
        <dbReference type="Proteomes" id="UP000829069"/>
    </source>
</evidence>
<sequence>MDAETALELMGGIARWKALHDVGVRAGELARAVAAGSVLRPGHGIYALPGIAPEITAAVRAGASLGCVSAAQSHGLWVHRQHGLHLSAPRSVRDVRYGRMHRLRQTYGPLVPVEVCLRQVMACLPLSEALVIAESAVVKSLVTVEDLHRLSTGRGSKRAGRVIEAINPGSESAPETLARHTLQEAGYTVVCQRRINRVGRVDLEVEGRLLLEIDGRVHHSDEQSFTEDRRRWNELTIMGLDLLVVPAKQVLAYPRSILVPVRRYFAERGDTHAVASAVFAA</sequence>